<dbReference type="Pfam" id="PF03734">
    <property type="entry name" value="YkuD"/>
    <property type="match status" value="1"/>
</dbReference>
<keyword evidence="3" id="KW-0808">Transferase</keyword>
<dbReference type="SUPFAM" id="SSF141523">
    <property type="entry name" value="L,D-transpeptidase catalytic domain-like"/>
    <property type="match status" value="1"/>
</dbReference>
<name>A0A0X1L211_VIBCO</name>
<dbReference type="Proteomes" id="UP000004687">
    <property type="component" value="Unassembled WGS sequence"/>
</dbReference>
<keyword evidence="4 7" id="KW-0133">Cell shape</keyword>
<reference evidence="9" key="2">
    <citation type="submission" date="2008-07" db="EMBL/GenBank/DDBJ databases">
        <authorList>
            <consortium name="Broad Institute Genome Sequencing Platform"/>
            <person name="Colwell R."/>
            <person name="Grim C.J."/>
            <person name="Young S."/>
            <person name="Jaffe D."/>
            <person name="Gnerre S."/>
            <person name="Berlin A."/>
            <person name="Heiman D."/>
            <person name="Hepburn T."/>
            <person name="Shea T."/>
            <person name="Sykes S."/>
            <person name="Alvarado L."/>
            <person name="Kodira C."/>
            <person name="Heidelberg J."/>
            <person name="Lander E."/>
            <person name="Galagan J."/>
            <person name="Nusbaum C."/>
            <person name="Birren B."/>
        </authorList>
    </citation>
    <scope>NUCLEOTIDE SEQUENCE [LARGE SCALE GENOMIC DNA]</scope>
    <source>
        <strain evidence="9">MO10</strain>
    </source>
</reference>
<evidence type="ECO:0000313" key="9">
    <source>
        <dbReference type="EMBL" id="EET24551.1"/>
    </source>
</evidence>
<dbReference type="GO" id="GO:0071555">
    <property type="term" value="P:cell wall organization"/>
    <property type="evidence" value="ECO:0007669"/>
    <property type="project" value="UniProtKB-UniRule"/>
</dbReference>
<evidence type="ECO:0000256" key="4">
    <source>
        <dbReference type="ARBA" id="ARBA00022960"/>
    </source>
</evidence>
<evidence type="ECO:0000259" key="8">
    <source>
        <dbReference type="PROSITE" id="PS52029"/>
    </source>
</evidence>
<keyword evidence="5 7" id="KW-0573">Peptidoglycan synthesis</keyword>
<dbReference type="PANTHER" id="PTHR36699">
    <property type="entry name" value="LD-TRANSPEPTIDASE"/>
    <property type="match status" value="1"/>
</dbReference>
<dbReference type="CDD" id="cd16913">
    <property type="entry name" value="YkuD_like"/>
    <property type="match status" value="1"/>
</dbReference>
<protein>
    <recommendedName>
        <fullName evidence="8">L,D-TPase catalytic domain-containing protein</fullName>
    </recommendedName>
</protein>
<dbReference type="AlphaFoldDB" id="A0A0X1L211"/>
<evidence type="ECO:0000256" key="1">
    <source>
        <dbReference type="ARBA" id="ARBA00004752"/>
    </source>
</evidence>
<reference evidence="9" key="1">
    <citation type="submission" date="2005-09" db="EMBL/GenBank/DDBJ databases">
        <title>Annotation of Vibrio cholerae MO10.</title>
        <authorList>
            <person name="Colwell R."/>
            <person name="Grim C.J."/>
            <person name="Young S."/>
            <person name="Jaffe D."/>
            <person name="Gnerre S."/>
            <person name="Berlin A."/>
            <person name="Heiman D."/>
            <person name="Hepburn T."/>
            <person name="Shea T."/>
            <person name="Sykes S."/>
            <person name="Yandava C."/>
            <person name="Alvarado L."/>
            <person name="Kodira C."/>
            <person name="Borodovsky M."/>
            <person name="Heidelberg J."/>
            <person name="Lander E."/>
            <person name="Galagan J."/>
            <person name="Nusbaum C."/>
            <person name="Birren B."/>
        </authorList>
    </citation>
    <scope>NUCLEOTIDE SEQUENCE [LARGE SCALE GENOMIC DNA]</scope>
    <source>
        <strain evidence="9">MO10</strain>
    </source>
</reference>
<dbReference type="GO" id="GO:0009252">
    <property type="term" value="P:peptidoglycan biosynthetic process"/>
    <property type="evidence" value="ECO:0007669"/>
    <property type="project" value="UniProtKB-UniPathway"/>
</dbReference>
<evidence type="ECO:0000256" key="2">
    <source>
        <dbReference type="ARBA" id="ARBA00005992"/>
    </source>
</evidence>
<gene>
    <name evidence="9" type="ORF">VchoM_02578</name>
</gene>
<evidence type="ECO:0000256" key="3">
    <source>
        <dbReference type="ARBA" id="ARBA00022679"/>
    </source>
</evidence>
<evidence type="ECO:0000256" key="6">
    <source>
        <dbReference type="ARBA" id="ARBA00023316"/>
    </source>
</evidence>
<dbReference type="GO" id="GO:0016740">
    <property type="term" value="F:transferase activity"/>
    <property type="evidence" value="ECO:0007669"/>
    <property type="project" value="UniProtKB-KW"/>
</dbReference>
<keyword evidence="6 7" id="KW-0961">Cell wall biogenesis/degradation</keyword>
<dbReference type="PROSITE" id="PS52029">
    <property type="entry name" value="LD_TPASE"/>
    <property type="match status" value="1"/>
</dbReference>
<dbReference type="InterPro" id="IPR005490">
    <property type="entry name" value="LD_TPept_cat_dom"/>
</dbReference>
<evidence type="ECO:0000256" key="7">
    <source>
        <dbReference type="PROSITE-ProRule" id="PRU01373"/>
    </source>
</evidence>
<dbReference type="UniPathway" id="UPA00219"/>
<dbReference type="HOGENOM" id="CLU_102842_0_1_6"/>
<dbReference type="GO" id="GO:0008360">
    <property type="term" value="P:regulation of cell shape"/>
    <property type="evidence" value="ECO:0007669"/>
    <property type="project" value="UniProtKB-UniRule"/>
</dbReference>
<organism evidence="9">
    <name type="scientific">Vibrio cholerae (strain MO10)</name>
    <dbReference type="NCBI Taxonomy" id="345072"/>
    <lineage>
        <taxon>Bacteria</taxon>
        <taxon>Pseudomonadati</taxon>
        <taxon>Pseudomonadota</taxon>
        <taxon>Gammaproteobacteria</taxon>
        <taxon>Vibrionales</taxon>
        <taxon>Vibrionaceae</taxon>
        <taxon>Vibrio</taxon>
    </lineage>
</organism>
<dbReference type="InterPro" id="IPR038063">
    <property type="entry name" value="Transpep_catalytic_dom"/>
</dbReference>
<dbReference type="Gene3D" id="2.40.440.10">
    <property type="entry name" value="L,D-transpeptidase catalytic domain-like"/>
    <property type="match status" value="1"/>
</dbReference>
<dbReference type="EMBL" id="DS990137">
    <property type="protein sequence ID" value="EET24551.1"/>
    <property type="molecule type" value="Genomic_DNA"/>
</dbReference>
<sequence>MRSVKSAWLTTPQLQVERRYLLELGAVCFHLGSPMRLFSAVLLLLLIFPNLSYAQVDLVKVDKSKRRMYLLQGNEIIREYRIALGKSPKGHKQQEGDQRTPEGHYLLDFIIEDSSFYRSIHISYPNTRDLQLAQLRGVNPGGDIKIHGLKNGDEREPGFVQSFDWTNGCIAITNQEMDEFLSLVQPGVPILIEW</sequence>
<evidence type="ECO:0000256" key="5">
    <source>
        <dbReference type="ARBA" id="ARBA00022984"/>
    </source>
</evidence>
<proteinExistence type="inferred from homology"/>
<feature type="active site" description="Proton donor/acceptor" evidence="7">
    <location>
        <position position="147"/>
    </location>
</feature>
<feature type="domain" description="L,D-TPase catalytic" evidence="8">
    <location>
        <begin position="57"/>
        <end position="193"/>
    </location>
</feature>
<feature type="active site" description="Nucleophile" evidence="7">
    <location>
        <position position="169"/>
    </location>
</feature>
<comment type="pathway">
    <text evidence="1 7">Cell wall biogenesis; peptidoglycan biosynthesis.</text>
</comment>
<dbReference type="GO" id="GO:0004180">
    <property type="term" value="F:carboxypeptidase activity"/>
    <property type="evidence" value="ECO:0007669"/>
    <property type="project" value="UniProtKB-ARBA"/>
</dbReference>
<dbReference type="PANTHER" id="PTHR36699:SF1">
    <property type="entry name" value="L,D-TRANSPEPTIDASE YAFK-RELATED"/>
    <property type="match status" value="1"/>
</dbReference>
<accession>A0A0X1L211</accession>
<comment type="similarity">
    <text evidence="2">Belongs to the YkuD family.</text>
</comment>